<feature type="transmembrane region" description="Helical" evidence="1">
    <location>
        <begin position="96"/>
        <end position="120"/>
    </location>
</feature>
<dbReference type="AlphaFoldDB" id="A0A1E2SHW6"/>
<name>A0A1E2SHW6_LEIXY</name>
<feature type="domain" description="DUF3566" evidence="2">
    <location>
        <begin position="21"/>
        <end position="135"/>
    </location>
</feature>
<organism evidence="3 4">
    <name type="scientific">Leifsonia xyli subsp. xyli</name>
    <dbReference type="NCBI Taxonomy" id="59736"/>
    <lineage>
        <taxon>Bacteria</taxon>
        <taxon>Bacillati</taxon>
        <taxon>Actinomycetota</taxon>
        <taxon>Actinomycetes</taxon>
        <taxon>Micrococcales</taxon>
        <taxon>Microbacteriaceae</taxon>
        <taxon>Leifsonia</taxon>
    </lineage>
</organism>
<evidence type="ECO:0000256" key="1">
    <source>
        <dbReference type="SAM" id="Phobius"/>
    </source>
</evidence>
<dbReference type="RefSeq" id="WP_011185121.1">
    <property type="nucleotide sequence ID" value="NZ_LNZG01000048.1"/>
</dbReference>
<dbReference type="EMBL" id="LNZG01000048">
    <property type="protein sequence ID" value="ODA89347.1"/>
    <property type="molecule type" value="Genomic_DNA"/>
</dbReference>
<dbReference type="Pfam" id="PF12089">
    <property type="entry name" value="DUF3566"/>
    <property type="match status" value="1"/>
</dbReference>
<accession>A0A1E2SHW6</accession>
<comment type="caution">
    <text evidence="3">The sequence shown here is derived from an EMBL/GenBank/DDBJ whole genome shotgun (WGS) entry which is preliminary data.</text>
</comment>
<gene>
    <name evidence="3" type="ORF">ATY41_06410</name>
</gene>
<keyword evidence="1" id="KW-0472">Membrane</keyword>
<evidence type="ECO:0000259" key="2">
    <source>
        <dbReference type="Pfam" id="PF12089"/>
    </source>
</evidence>
<dbReference type="Proteomes" id="UP000094426">
    <property type="component" value="Unassembled WGS sequence"/>
</dbReference>
<sequence>MSSSVAEKLAKKSSRRPASAKQVRLKLVYIDFWSTVKLSFLAGICLAIIAIVGTFLIWIVLDRTGIFDQVNSLVKDISGAGGGDLRSVLGLGQMMGFAFVVAILDVVVLTALGAVFALLYNLSVKITGGLLVGFTNN</sequence>
<proteinExistence type="predicted"/>
<keyword evidence="1" id="KW-1133">Transmembrane helix</keyword>
<reference evidence="3 4" key="1">
    <citation type="submission" date="2015-11" db="EMBL/GenBank/DDBJ databases">
        <authorList>
            <person name="Zhang Y."/>
            <person name="Guo Z."/>
        </authorList>
    </citation>
    <scope>NUCLEOTIDE SEQUENCE [LARGE SCALE GENOMIC DNA]</scope>
    <source>
        <strain evidence="4">gdw1</strain>
    </source>
</reference>
<dbReference type="OMA" id="AINVILM"/>
<evidence type="ECO:0000313" key="3">
    <source>
        <dbReference type="EMBL" id="ODA89347.1"/>
    </source>
</evidence>
<dbReference type="OrthoDB" id="3240216at2"/>
<evidence type="ECO:0000313" key="4">
    <source>
        <dbReference type="Proteomes" id="UP000094426"/>
    </source>
</evidence>
<dbReference type="InterPro" id="IPR021949">
    <property type="entry name" value="DUF3566_TM"/>
</dbReference>
<keyword evidence="1" id="KW-0812">Transmembrane</keyword>
<feature type="transmembrane region" description="Helical" evidence="1">
    <location>
        <begin position="38"/>
        <end position="61"/>
    </location>
</feature>
<protein>
    <recommendedName>
        <fullName evidence="2">DUF3566 domain-containing protein</fullName>
    </recommendedName>
</protein>